<dbReference type="Gramene" id="TraesCS6A03G1022500.1">
    <property type="protein sequence ID" value="TraesCS6A03G1022500.1.CDS"/>
    <property type="gene ID" value="TraesCS6A03G1022500"/>
</dbReference>
<evidence type="ECO:0000259" key="1">
    <source>
        <dbReference type="Pfam" id="PF00646"/>
    </source>
</evidence>
<accession>A0A3B6NXC7</accession>
<evidence type="ECO:0000313" key="3">
    <source>
        <dbReference type="Proteomes" id="UP000019116"/>
    </source>
</evidence>
<reference evidence="2" key="2">
    <citation type="submission" date="2018-10" db="UniProtKB">
        <authorList>
            <consortium name="EnsemblPlants"/>
        </authorList>
    </citation>
    <scope>IDENTIFICATION</scope>
</reference>
<reference evidence="2" key="1">
    <citation type="submission" date="2018-08" db="EMBL/GenBank/DDBJ databases">
        <authorList>
            <person name="Rossello M."/>
        </authorList>
    </citation>
    <scope>NUCLEOTIDE SEQUENCE [LARGE SCALE GENOMIC DNA]</scope>
    <source>
        <strain evidence="2">cv. Chinese Spring</strain>
    </source>
</reference>
<dbReference type="STRING" id="4565.A0A3B6NXC7"/>
<protein>
    <recommendedName>
        <fullName evidence="1">F-box domain-containing protein</fullName>
    </recommendedName>
</protein>
<dbReference type="Proteomes" id="UP000019116">
    <property type="component" value="Chromosome 6A"/>
</dbReference>
<dbReference type="InterPro" id="IPR036047">
    <property type="entry name" value="F-box-like_dom_sf"/>
</dbReference>
<dbReference type="AlphaFoldDB" id="A0A3B6NXC7"/>
<dbReference type="InterPro" id="IPR001810">
    <property type="entry name" value="F-box_dom"/>
</dbReference>
<dbReference type="Gene3D" id="1.20.1280.50">
    <property type="match status" value="1"/>
</dbReference>
<keyword evidence="3" id="KW-1185">Reference proteome</keyword>
<dbReference type="Gramene" id="TraesCAD_scaffold_009504_01G000300.1">
    <property type="protein sequence ID" value="TraesCAD_scaffold_009504_01G000300.1"/>
    <property type="gene ID" value="TraesCAD_scaffold_009504_01G000300"/>
</dbReference>
<dbReference type="Gramene" id="TraesCS6A02G408500.1">
    <property type="protein sequence ID" value="TraesCS6A02G408500.1"/>
    <property type="gene ID" value="TraesCS6A02G408500"/>
</dbReference>
<dbReference type="PANTHER" id="PTHR32133">
    <property type="entry name" value="OS07G0120400 PROTEIN"/>
    <property type="match status" value="1"/>
</dbReference>
<name>A0A3B6NXC7_WHEAT</name>
<feature type="domain" description="F-box" evidence="1">
    <location>
        <begin position="4"/>
        <end position="41"/>
    </location>
</feature>
<dbReference type="Pfam" id="PF00646">
    <property type="entry name" value="F-box"/>
    <property type="match status" value="1"/>
</dbReference>
<sequence length="220" mass="25042">MEIDDLLSEILLRLPPEPSSLPRASLVSTRWRGLSRDAAFLRHFRARHRSHAPLLGGFFTDYPTPAHRNNFVSFVPTLDAPNRVRFPFPVADFPCILFSCRHGLVLAASEHRQGFLVWDPVTGDQHRLEEPPGLDAMNGAVLRAGEEDHFRVVLVGHDEHHTQALACVGLRLLIADPSMGQCHLRNNSTRCFYSDGIWIIRLPFLSSIWVLRASRRYSYR</sequence>
<evidence type="ECO:0000313" key="2">
    <source>
        <dbReference type="EnsemblPlants" id="TraesCS6A02G408500.1"/>
    </source>
</evidence>
<dbReference type="EnsemblPlants" id="TraesCS6A02G408500.1">
    <property type="protein sequence ID" value="TraesCS6A02G408500.1"/>
    <property type="gene ID" value="TraesCS6A02G408500"/>
</dbReference>
<dbReference type="Gramene" id="TraesROB_scaffold_008821_01G000300.1">
    <property type="protein sequence ID" value="TraesROB_scaffold_008821_01G000300.1"/>
    <property type="gene ID" value="TraesROB_scaffold_008821_01G000300"/>
</dbReference>
<organism evidence="2">
    <name type="scientific">Triticum aestivum</name>
    <name type="common">Wheat</name>
    <dbReference type="NCBI Taxonomy" id="4565"/>
    <lineage>
        <taxon>Eukaryota</taxon>
        <taxon>Viridiplantae</taxon>
        <taxon>Streptophyta</taxon>
        <taxon>Embryophyta</taxon>
        <taxon>Tracheophyta</taxon>
        <taxon>Spermatophyta</taxon>
        <taxon>Magnoliopsida</taxon>
        <taxon>Liliopsida</taxon>
        <taxon>Poales</taxon>
        <taxon>Poaceae</taxon>
        <taxon>BOP clade</taxon>
        <taxon>Pooideae</taxon>
        <taxon>Triticodae</taxon>
        <taxon>Triticeae</taxon>
        <taxon>Triticinae</taxon>
        <taxon>Triticum</taxon>
    </lineage>
</organism>
<dbReference type="OMA" id="GEEDHFR"/>
<proteinExistence type="predicted"/>
<dbReference type="SUPFAM" id="SSF81383">
    <property type="entry name" value="F-box domain"/>
    <property type="match status" value="1"/>
</dbReference>
<dbReference type="Gramene" id="TraesCLE_scaffold_005088_01G000300.1">
    <property type="protein sequence ID" value="TraesCLE_scaffold_005088_01G000300.1"/>
    <property type="gene ID" value="TraesCLE_scaffold_005088_01G000300"/>
</dbReference>
<dbReference type="PANTHER" id="PTHR32133:SF320">
    <property type="entry name" value="F-BOX DOMAIN-CONTAINING PROTEIN"/>
    <property type="match status" value="1"/>
</dbReference>